<evidence type="ECO:0000313" key="3">
    <source>
        <dbReference type="Proteomes" id="UP001396898"/>
    </source>
</evidence>
<dbReference type="Proteomes" id="UP001396898">
    <property type="component" value="Unassembled WGS sequence"/>
</dbReference>
<dbReference type="PROSITE" id="PS50280">
    <property type="entry name" value="SET"/>
    <property type="match status" value="1"/>
</dbReference>
<dbReference type="InterPro" id="IPR001214">
    <property type="entry name" value="SET_dom"/>
</dbReference>
<feature type="domain" description="SET" evidence="1">
    <location>
        <begin position="16"/>
        <end position="165"/>
    </location>
</feature>
<evidence type="ECO:0000259" key="1">
    <source>
        <dbReference type="PROSITE" id="PS50280"/>
    </source>
</evidence>
<protein>
    <submittedName>
        <fullName evidence="2">SET domain-containing protein</fullName>
    </submittedName>
</protein>
<organism evidence="2 3">
    <name type="scientific">Apiospora marii</name>
    <dbReference type="NCBI Taxonomy" id="335849"/>
    <lineage>
        <taxon>Eukaryota</taxon>
        <taxon>Fungi</taxon>
        <taxon>Dikarya</taxon>
        <taxon>Ascomycota</taxon>
        <taxon>Pezizomycotina</taxon>
        <taxon>Sordariomycetes</taxon>
        <taxon>Xylariomycetidae</taxon>
        <taxon>Amphisphaeriales</taxon>
        <taxon>Apiosporaceae</taxon>
        <taxon>Apiospora</taxon>
    </lineage>
</organism>
<dbReference type="Gene3D" id="2.170.270.10">
    <property type="entry name" value="SET domain"/>
    <property type="match status" value="1"/>
</dbReference>
<dbReference type="PANTHER" id="PTHR47332">
    <property type="entry name" value="SET DOMAIN-CONTAINING PROTEIN 5"/>
    <property type="match status" value="1"/>
</dbReference>
<dbReference type="EMBL" id="JAQQWI010000018">
    <property type="protein sequence ID" value="KAK8000896.1"/>
    <property type="molecule type" value="Genomic_DNA"/>
</dbReference>
<dbReference type="InterPro" id="IPR053185">
    <property type="entry name" value="SET_domain_protein"/>
</dbReference>
<gene>
    <name evidence="2" type="ORF">PG991_013118</name>
</gene>
<keyword evidence="3" id="KW-1185">Reference proteome</keyword>
<sequence length="363" mass="41006">MEAAHPYRKLKIPEDAPFELKPTPGKGWGMFATRDIEDNEIILQEMPLFTIPELSVPRPLEEEVRLEVEELDEEDQEQFFSLRRNGSEPFDTLEAAFRANKFDLSGTDYPDDEALLLLMSRFNHSCTPNAMVPNPSNFPDVEPECTTMVSAKPIPAGTEITFSYTNVTYYLRRDERRLALAFDCKCEACNVEDPNEVYMSDLRRTLLRGLDSLVNMGLSKGAEDVIDTETNPIIIDPGLRAAAANCQIMHSTRFICYTMIPCVLEAEGNLGLFTSGIYCRDLEALATQFQSSENARIADLVLQQPYWLERLNAAFRLWNRTDDGDMENAAASREELRIIAEPSDLAGIWQGELVTTPIIEEVD</sequence>
<evidence type="ECO:0000313" key="2">
    <source>
        <dbReference type="EMBL" id="KAK8000896.1"/>
    </source>
</evidence>
<dbReference type="CDD" id="cd20071">
    <property type="entry name" value="SET_SMYD"/>
    <property type="match status" value="1"/>
</dbReference>
<dbReference type="InterPro" id="IPR046341">
    <property type="entry name" value="SET_dom_sf"/>
</dbReference>
<dbReference type="SMART" id="SM00317">
    <property type="entry name" value="SET"/>
    <property type="match status" value="1"/>
</dbReference>
<dbReference type="SUPFAM" id="SSF82199">
    <property type="entry name" value="SET domain"/>
    <property type="match status" value="1"/>
</dbReference>
<dbReference type="Pfam" id="PF00856">
    <property type="entry name" value="SET"/>
    <property type="match status" value="1"/>
</dbReference>
<accession>A0ABR1R546</accession>
<name>A0ABR1R546_9PEZI</name>
<reference evidence="2 3" key="1">
    <citation type="submission" date="2023-01" db="EMBL/GenBank/DDBJ databases">
        <title>Analysis of 21 Apiospora genomes using comparative genomics revels a genus with tremendous synthesis potential of carbohydrate active enzymes and secondary metabolites.</title>
        <authorList>
            <person name="Sorensen T."/>
        </authorList>
    </citation>
    <scope>NUCLEOTIDE SEQUENCE [LARGE SCALE GENOMIC DNA]</scope>
    <source>
        <strain evidence="2 3">CBS 20057</strain>
    </source>
</reference>
<dbReference type="PANTHER" id="PTHR47332:SF4">
    <property type="entry name" value="SET DOMAIN-CONTAINING PROTEIN 5"/>
    <property type="match status" value="1"/>
</dbReference>
<proteinExistence type="predicted"/>
<comment type="caution">
    <text evidence="2">The sequence shown here is derived from an EMBL/GenBank/DDBJ whole genome shotgun (WGS) entry which is preliminary data.</text>
</comment>